<feature type="transmembrane region" description="Helical" evidence="11">
    <location>
        <begin position="6"/>
        <end position="24"/>
    </location>
</feature>
<keyword evidence="5 11" id="KW-1133">Transmembrane helix</keyword>
<evidence type="ECO:0000313" key="13">
    <source>
        <dbReference type="EMBL" id="GEL28571.1"/>
    </source>
</evidence>
<proteinExistence type="predicted"/>
<evidence type="ECO:0000256" key="10">
    <source>
        <dbReference type="SAM" id="MobiDB-lite"/>
    </source>
</evidence>
<dbReference type="Gene3D" id="6.10.140.1330">
    <property type="match status" value="1"/>
</dbReference>
<organism evidence="13 14">
    <name type="scientific">Lentilactobacillus kefiri</name>
    <name type="common">Lactobacillus kefiri</name>
    <dbReference type="NCBI Taxonomy" id="33962"/>
    <lineage>
        <taxon>Bacteria</taxon>
        <taxon>Bacillati</taxon>
        <taxon>Bacillota</taxon>
        <taxon>Bacilli</taxon>
        <taxon>Lactobacillales</taxon>
        <taxon>Lactobacillaceae</taxon>
        <taxon>Lentilactobacillus</taxon>
    </lineage>
</organism>
<evidence type="ECO:0000256" key="11">
    <source>
        <dbReference type="SAM" id="Phobius"/>
    </source>
</evidence>
<dbReference type="InterPro" id="IPR006153">
    <property type="entry name" value="Cation/H_exchanger_TM"/>
</dbReference>
<dbReference type="PANTHER" id="PTHR10110">
    <property type="entry name" value="SODIUM/HYDROGEN EXCHANGER"/>
    <property type="match status" value="1"/>
</dbReference>
<feature type="transmembrane region" description="Helical" evidence="11">
    <location>
        <begin position="83"/>
        <end position="106"/>
    </location>
</feature>
<dbReference type="GO" id="GO:0098719">
    <property type="term" value="P:sodium ion import across plasma membrane"/>
    <property type="evidence" value="ECO:0007669"/>
    <property type="project" value="TreeGrafter"/>
</dbReference>
<feature type="domain" description="Cation/H+ exchanger transmembrane" evidence="12">
    <location>
        <begin position="21"/>
        <end position="416"/>
    </location>
</feature>
<comment type="subcellular location">
    <subcellularLocation>
        <location evidence="1">Cell membrane</location>
        <topology evidence="1">Multi-pass membrane protein</topology>
    </subcellularLocation>
</comment>
<sequence length="713" mass="79806">MHILEAVILLMTLVVFSNVVDHFVPSVPVSLIQVVLGLGAALIMNVTIPLETDWFLLLFIAPLLFNDGRRFPKKELWKLRGPILANAIVLVFLTTILGGLLFHLLIPTMPFSVSFALAAILSPTDPVAVQSISKRAKLPEGILHIVSGESLINDASGLIAFKYAIAATVTGVFSIKTAAIDFVYISIMGFISGLIVMGLILLMENWLYRQGINDVIFSTVLQVTTPFVVYLVTEEFLHASGVIAVVTAGIIFHFYGTAPDRSQPELKLVSEKTWDIIIYTLNGIVFLILGIELPLATTNVIQNNRINTFSALGISFVAWFILLAIRVIWIYGYQAFTSIRSQKIESLKTKEMPTFKAALLAGLSGVRGAVTMAGVLSIPMAVENGLPFPSRSLALFVAAGVIIISLVVATVMLPLISEDKAPLLTRANSTDGPDELDADGLDDEDEEDDEETKYISEDEARVYIMKLAVQRIEEERRPNNQKEAFDLILDYQFLIRRLELKLQDKKEMDSIISDELALRRVALRGERAAVQKLYDDQKISKQAYLIATAKLQRLENRMIHSIGHKIKLGHGTARNFVKLRNRISLWLIRHNTDEDISDELALIQREQAKAAISALSDYFARDDIDNQRFDSQSVYHLIVHYRNQIELAKVHSKKQTKNQAMNYQSLRIKALAAEREGVQVLLEQGNIDWSMAAHLRQYINYSETVLIMDYQNQ</sequence>
<protein>
    <submittedName>
        <fullName evidence="13">Sodium:proton antiporter</fullName>
    </submittedName>
</protein>
<dbReference type="GO" id="GO:0051453">
    <property type="term" value="P:regulation of intracellular pH"/>
    <property type="evidence" value="ECO:0007669"/>
    <property type="project" value="TreeGrafter"/>
</dbReference>
<keyword evidence="8 11" id="KW-0472">Membrane</keyword>
<dbReference type="InterPro" id="IPR018422">
    <property type="entry name" value="Cation/H_exchanger_CPA1"/>
</dbReference>
<evidence type="ECO:0000259" key="12">
    <source>
        <dbReference type="Pfam" id="PF00999"/>
    </source>
</evidence>
<dbReference type="EMBL" id="BJVK01000016">
    <property type="protein sequence ID" value="GEL28571.1"/>
    <property type="molecule type" value="Genomic_DNA"/>
</dbReference>
<feature type="compositionally biased region" description="Acidic residues" evidence="10">
    <location>
        <begin position="432"/>
        <end position="451"/>
    </location>
</feature>
<evidence type="ECO:0000256" key="1">
    <source>
        <dbReference type="ARBA" id="ARBA00004651"/>
    </source>
</evidence>
<feature type="transmembrane region" description="Helical" evidence="11">
    <location>
        <begin position="393"/>
        <end position="416"/>
    </location>
</feature>
<gene>
    <name evidence="13" type="primary">nhaP1</name>
    <name evidence="13" type="ORF">LKE01_13910</name>
</gene>
<feature type="transmembrane region" description="Helical" evidence="11">
    <location>
        <begin position="238"/>
        <end position="255"/>
    </location>
</feature>
<feature type="transmembrane region" description="Helical" evidence="11">
    <location>
        <begin position="316"/>
        <end position="336"/>
    </location>
</feature>
<dbReference type="Pfam" id="PF00999">
    <property type="entry name" value="Na_H_Exchanger"/>
    <property type="match status" value="1"/>
</dbReference>
<dbReference type="GO" id="GO:0015385">
    <property type="term" value="F:sodium:proton antiporter activity"/>
    <property type="evidence" value="ECO:0007669"/>
    <property type="project" value="InterPro"/>
</dbReference>
<dbReference type="PANTHER" id="PTHR10110:SF86">
    <property type="entry name" value="SODIUM_HYDROGEN EXCHANGER 7"/>
    <property type="match status" value="1"/>
</dbReference>
<evidence type="ECO:0000256" key="4">
    <source>
        <dbReference type="ARBA" id="ARBA00022692"/>
    </source>
</evidence>
<evidence type="ECO:0000256" key="9">
    <source>
        <dbReference type="ARBA" id="ARBA00023201"/>
    </source>
</evidence>
<dbReference type="RefSeq" id="WP_056981746.1">
    <property type="nucleotide sequence ID" value="NZ_BJVK01000016.1"/>
</dbReference>
<evidence type="ECO:0000256" key="2">
    <source>
        <dbReference type="ARBA" id="ARBA00022448"/>
    </source>
</evidence>
<evidence type="ECO:0000256" key="7">
    <source>
        <dbReference type="ARBA" id="ARBA00023065"/>
    </source>
</evidence>
<evidence type="ECO:0000256" key="3">
    <source>
        <dbReference type="ARBA" id="ARBA00022475"/>
    </source>
</evidence>
<keyword evidence="6" id="KW-0915">Sodium</keyword>
<keyword evidence="4 11" id="KW-0812">Transmembrane</keyword>
<dbReference type="AlphaFoldDB" id="A0A511DUS1"/>
<feature type="transmembrane region" description="Helical" evidence="11">
    <location>
        <begin position="182"/>
        <end position="203"/>
    </location>
</feature>
<evidence type="ECO:0000313" key="14">
    <source>
        <dbReference type="Proteomes" id="UP000321893"/>
    </source>
</evidence>
<keyword evidence="2" id="KW-0813">Transport</keyword>
<evidence type="ECO:0000256" key="5">
    <source>
        <dbReference type="ARBA" id="ARBA00022989"/>
    </source>
</evidence>
<name>A0A511DUS1_LENKE</name>
<dbReference type="OrthoDB" id="9809206at2"/>
<keyword evidence="9" id="KW-0739">Sodium transport</keyword>
<feature type="transmembrane region" description="Helical" evidence="11">
    <location>
        <begin position="276"/>
        <end position="296"/>
    </location>
</feature>
<accession>A0A511DUS1</accession>
<keyword evidence="3" id="KW-1003">Cell membrane</keyword>
<keyword evidence="14" id="KW-1185">Reference proteome</keyword>
<dbReference type="Proteomes" id="UP000321893">
    <property type="component" value="Unassembled WGS sequence"/>
</dbReference>
<comment type="caution">
    <text evidence="13">The sequence shown here is derived from an EMBL/GenBank/DDBJ whole genome shotgun (WGS) entry which is preliminary data.</text>
</comment>
<feature type="transmembrane region" description="Helical" evidence="11">
    <location>
        <begin position="215"/>
        <end position="232"/>
    </location>
</feature>
<dbReference type="GO" id="GO:0005886">
    <property type="term" value="C:plasma membrane"/>
    <property type="evidence" value="ECO:0007669"/>
    <property type="project" value="UniProtKB-SubCell"/>
</dbReference>
<feature type="transmembrane region" description="Helical" evidence="11">
    <location>
        <begin position="357"/>
        <end position="381"/>
    </location>
</feature>
<dbReference type="GO" id="GO:0015386">
    <property type="term" value="F:potassium:proton antiporter activity"/>
    <property type="evidence" value="ECO:0007669"/>
    <property type="project" value="TreeGrafter"/>
</dbReference>
<evidence type="ECO:0000256" key="8">
    <source>
        <dbReference type="ARBA" id="ARBA00023136"/>
    </source>
</evidence>
<keyword evidence="7" id="KW-0406">Ion transport</keyword>
<dbReference type="STRING" id="1423764.FC95_GL001030"/>
<dbReference type="GeneID" id="71568020"/>
<reference evidence="13" key="1">
    <citation type="submission" date="2019-07" db="EMBL/GenBank/DDBJ databases">
        <title>Whole genome shotgun sequence of Lactobacillus kefiri NBRC 15888.</title>
        <authorList>
            <person name="Hosoyama A."/>
            <person name="Uohara A."/>
            <person name="Ohji S."/>
            <person name="Ichikawa N."/>
        </authorList>
    </citation>
    <scope>NUCLEOTIDE SEQUENCE [LARGE SCALE GENOMIC DNA]</scope>
    <source>
        <strain evidence="13">NBRC 15888</strain>
    </source>
</reference>
<evidence type="ECO:0000256" key="6">
    <source>
        <dbReference type="ARBA" id="ARBA00023053"/>
    </source>
</evidence>
<feature type="region of interest" description="Disordered" evidence="10">
    <location>
        <begin position="426"/>
        <end position="453"/>
    </location>
</feature>